<comment type="caution">
    <text evidence="4">The sequence shown here is derived from an EMBL/GenBank/DDBJ whole genome shotgun (WGS) entry which is preliminary data.</text>
</comment>
<dbReference type="PANTHER" id="PTHR12236:SF75">
    <property type="entry name" value="CUTICULAR PROTEIN 62BB, ISOFORM A"/>
    <property type="match status" value="1"/>
</dbReference>
<dbReference type="InterPro" id="IPR031311">
    <property type="entry name" value="CHIT_BIND_RR_consensus"/>
</dbReference>
<sequence>MANFVCFVILSLALFASVAVAKPGYALDYYDHPKYAFNYGVADHTTGDVKSQHETRDGDVVKGQYSLVEPDGSIRTVDYTADSIHGFNAVVTKSGPTVHAQAVVANPIVAHKPILAHYEPQVVKHVAPVAHHAPLVVASPAPYGMNTYRMLKLFRRHANYLNNQYRKLHPDEDDYNNDDADDDLVAKHYAPTAAAAPIHYDYDDGYYNQGQQYEYIPQYDQYNGHYGHYASPYAGHY</sequence>
<name>A0A9P9YM27_9MUSC</name>
<dbReference type="Proteomes" id="UP001059596">
    <property type="component" value="Unassembled WGS sequence"/>
</dbReference>
<dbReference type="GO" id="GO:0005615">
    <property type="term" value="C:extracellular space"/>
    <property type="evidence" value="ECO:0007669"/>
    <property type="project" value="TreeGrafter"/>
</dbReference>
<feature type="chain" id="PRO_5040205436" evidence="3">
    <location>
        <begin position="22"/>
        <end position="237"/>
    </location>
</feature>
<evidence type="ECO:0000256" key="2">
    <source>
        <dbReference type="PROSITE-ProRule" id="PRU00497"/>
    </source>
</evidence>
<dbReference type="InterPro" id="IPR051217">
    <property type="entry name" value="Insect_Cuticle_Struc_Prot"/>
</dbReference>
<evidence type="ECO:0000256" key="1">
    <source>
        <dbReference type="ARBA" id="ARBA00022460"/>
    </source>
</evidence>
<accession>A0A9P9YM27</accession>
<dbReference type="PROSITE" id="PS00233">
    <property type="entry name" value="CHIT_BIND_RR_1"/>
    <property type="match status" value="1"/>
</dbReference>
<keyword evidence="5" id="KW-1185">Reference proteome</keyword>
<proteinExistence type="predicted"/>
<gene>
    <name evidence="4" type="ORF">M5D96_008130</name>
</gene>
<dbReference type="GO" id="GO:0031012">
    <property type="term" value="C:extracellular matrix"/>
    <property type="evidence" value="ECO:0007669"/>
    <property type="project" value="TreeGrafter"/>
</dbReference>
<evidence type="ECO:0000313" key="5">
    <source>
        <dbReference type="Proteomes" id="UP001059596"/>
    </source>
</evidence>
<evidence type="ECO:0000313" key="4">
    <source>
        <dbReference type="EMBL" id="KAI8039406.1"/>
    </source>
</evidence>
<protein>
    <submittedName>
        <fullName evidence="4">Uncharacterized protein</fullName>
    </submittedName>
</protein>
<evidence type="ECO:0000256" key="3">
    <source>
        <dbReference type="SAM" id="SignalP"/>
    </source>
</evidence>
<keyword evidence="1 2" id="KW-0193">Cuticle</keyword>
<dbReference type="InterPro" id="IPR000618">
    <property type="entry name" value="Insect_cuticle"/>
</dbReference>
<dbReference type="GO" id="GO:0042302">
    <property type="term" value="F:structural constituent of cuticle"/>
    <property type="evidence" value="ECO:0007669"/>
    <property type="project" value="UniProtKB-UniRule"/>
</dbReference>
<dbReference type="EMBL" id="JAMKOV010000006">
    <property type="protein sequence ID" value="KAI8039406.1"/>
    <property type="molecule type" value="Genomic_DNA"/>
</dbReference>
<organism evidence="4 5">
    <name type="scientific">Drosophila gunungcola</name>
    <name type="common">fruit fly</name>
    <dbReference type="NCBI Taxonomy" id="103775"/>
    <lineage>
        <taxon>Eukaryota</taxon>
        <taxon>Metazoa</taxon>
        <taxon>Ecdysozoa</taxon>
        <taxon>Arthropoda</taxon>
        <taxon>Hexapoda</taxon>
        <taxon>Insecta</taxon>
        <taxon>Pterygota</taxon>
        <taxon>Neoptera</taxon>
        <taxon>Endopterygota</taxon>
        <taxon>Diptera</taxon>
        <taxon>Brachycera</taxon>
        <taxon>Muscomorpha</taxon>
        <taxon>Ephydroidea</taxon>
        <taxon>Drosophilidae</taxon>
        <taxon>Drosophila</taxon>
        <taxon>Sophophora</taxon>
    </lineage>
</organism>
<reference evidence="4" key="1">
    <citation type="journal article" date="2023" name="Genome Biol. Evol.">
        <title>Long-read-based Genome Assembly of Drosophila gunungcola Reveals Fewer Chemosensory Genes in Flower-breeding Species.</title>
        <authorList>
            <person name="Negi A."/>
            <person name="Liao B.Y."/>
            <person name="Yeh S.D."/>
        </authorList>
    </citation>
    <scope>NUCLEOTIDE SEQUENCE</scope>
    <source>
        <strain evidence="4">Sukarami</strain>
    </source>
</reference>
<dbReference type="PRINTS" id="PR00947">
    <property type="entry name" value="CUTICLE"/>
</dbReference>
<dbReference type="PANTHER" id="PTHR12236">
    <property type="entry name" value="STRUCTURAL CONTITUENT OF CUTICLE"/>
    <property type="match status" value="1"/>
</dbReference>
<dbReference type="AlphaFoldDB" id="A0A9P9YM27"/>
<dbReference type="Pfam" id="PF00379">
    <property type="entry name" value="Chitin_bind_4"/>
    <property type="match status" value="1"/>
</dbReference>
<dbReference type="PROSITE" id="PS51155">
    <property type="entry name" value="CHIT_BIND_RR_2"/>
    <property type="match status" value="1"/>
</dbReference>
<feature type="signal peptide" evidence="3">
    <location>
        <begin position="1"/>
        <end position="21"/>
    </location>
</feature>
<keyword evidence="3" id="KW-0732">Signal</keyword>